<dbReference type="Pfam" id="PF01074">
    <property type="entry name" value="Glyco_hydro_38N"/>
    <property type="match status" value="1"/>
</dbReference>
<dbReference type="Gene3D" id="3.20.110.10">
    <property type="entry name" value="Glycoside hydrolase 38, N terminal domain"/>
    <property type="match status" value="1"/>
</dbReference>
<sequence>MKTFPIVRKLLEAVTILDRKNRVMRNNHVQEAKPNKKVRSLIEIDLRIEGKGQGVPNRQCSAIDGARTDIDTVQQLPKFEFQPAWMRGKEFWDTNFEKRYLQRRALWPKFPLKVILMPHSHNDPGWLKTFEEYYYHKTSKILTSMVEKLQQHKNMTFVWAEVSYLAMWYERAHPKMREQLKQLLKSGRLEIVSGGWVMTDEANVHLYGMITQFIEGHQWLKDNLGLKPSNGWSIDPFGHGSTVPYLLKESGITNTVIQRIHYAWKQWLAEKQWGDFMWRQNWDHSGETDVLTHNRPYDIYSIKHSCGPHPQICLNYDFRKVFGEYTEYSIRAVNIDQKNVKEKAETLLDQYGRTGSLFSHNVVLVPLGDDFRYEYSSEWDQQYKNYQKLLDWVNEHPSYHAEIKWGTLNDYFREVKKRTKTYPTLKGDFFVYSDIFTDGRPAYWSGYFSTRPYFKILGRQLETTLNAAEFLYAWSWATFAKTRHKKIAQILEKDFEKLVKARRHISLFQHHDAITGTSKSYVMHDYAIKLHEGIREASIVISHCSLALLSTEATRMKVSQRQSSLDFLQPLYERSSYEKLPKIMPINMKEWQRVITMTNTLGQRRYEVLRIIVSSLNIKITDEFGYDVPFQVNPIWNSSNSDFFIVENQFELFFIADLPPLSIITYTLHKTANETSTIYSNFYRNKNITFFQVKDVLPGDIQLESDLLKLLFDGSSGLIRSVTDKTTGRITQLTMKYGAYPSAQFKSGAYLLKPDPNAREPEEDVLAGAKPRIFIQSGPYFILN</sequence>
<dbReference type="SMART" id="SM00872">
    <property type="entry name" value="Alpha-mann_mid"/>
    <property type="match status" value="1"/>
</dbReference>
<feature type="domain" description="Glycoside hydrolase family 38 central" evidence="12">
    <location>
        <begin position="442"/>
        <end position="530"/>
    </location>
</feature>
<dbReference type="SUPFAM" id="SSF88713">
    <property type="entry name" value="Glycoside hydrolase/deacetylase"/>
    <property type="match status" value="1"/>
</dbReference>
<dbReference type="Pfam" id="PF09261">
    <property type="entry name" value="Alpha-mann_mid"/>
    <property type="match status" value="1"/>
</dbReference>
<comment type="function">
    <text evidence="8">Catalyzes the first committed step in the biosynthesis of complex N-glycans. It controls conversion of high mannose to complex N-glycans; the final hydrolytic step in the N-glycan maturation pathway.</text>
</comment>
<keyword evidence="6" id="KW-0862">Zinc</keyword>
<dbReference type="PANTHER" id="PTHR11607:SF70">
    <property type="entry name" value="ALPHA-MANNOSIDASE"/>
    <property type="match status" value="1"/>
</dbReference>
<evidence type="ECO:0000256" key="7">
    <source>
        <dbReference type="ARBA" id="ARBA00023295"/>
    </source>
</evidence>
<evidence type="ECO:0000313" key="13">
    <source>
        <dbReference type="EMBL" id="KAB7506352.1"/>
    </source>
</evidence>
<dbReference type="SUPFAM" id="SSF74650">
    <property type="entry name" value="Galactose mutarotase-like"/>
    <property type="match status" value="1"/>
</dbReference>
<evidence type="ECO:0000256" key="5">
    <source>
        <dbReference type="ARBA" id="ARBA00022801"/>
    </source>
</evidence>
<dbReference type="CDD" id="cd10809">
    <property type="entry name" value="GH38N_AMII_GMII_SfManIII_like"/>
    <property type="match status" value="1"/>
</dbReference>
<evidence type="ECO:0000313" key="14">
    <source>
        <dbReference type="Proteomes" id="UP000326759"/>
    </source>
</evidence>
<dbReference type="OrthoDB" id="10261055at2759"/>
<organism evidence="13 14">
    <name type="scientific">Armadillidium nasatum</name>
    <dbReference type="NCBI Taxonomy" id="96803"/>
    <lineage>
        <taxon>Eukaryota</taxon>
        <taxon>Metazoa</taxon>
        <taxon>Ecdysozoa</taxon>
        <taxon>Arthropoda</taxon>
        <taxon>Crustacea</taxon>
        <taxon>Multicrustacea</taxon>
        <taxon>Malacostraca</taxon>
        <taxon>Eumalacostraca</taxon>
        <taxon>Peracarida</taxon>
        <taxon>Isopoda</taxon>
        <taxon>Oniscidea</taxon>
        <taxon>Crinocheta</taxon>
        <taxon>Armadillidiidae</taxon>
        <taxon>Armadillidium</taxon>
    </lineage>
</organism>
<dbReference type="EMBL" id="SEYY01000856">
    <property type="protein sequence ID" value="KAB7506352.1"/>
    <property type="molecule type" value="Genomic_DNA"/>
</dbReference>
<dbReference type="AlphaFoldDB" id="A0A5N5TJL8"/>
<evidence type="ECO:0000259" key="12">
    <source>
        <dbReference type="SMART" id="SM00872"/>
    </source>
</evidence>
<evidence type="ECO:0000256" key="8">
    <source>
        <dbReference type="ARBA" id="ARBA00059516"/>
    </source>
</evidence>
<dbReference type="FunFam" id="1.20.1270.50:FF:000001">
    <property type="entry name" value="Alpha-mannosidase"/>
    <property type="match status" value="1"/>
</dbReference>
<dbReference type="Gene3D" id="2.70.98.30">
    <property type="entry name" value="Golgi alpha-mannosidase II, domain 4"/>
    <property type="match status" value="1"/>
</dbReference>
<evidence type="ECO:0000256" key="11">
    <source>
        <dbReference type="ARBA" id="ARBA00093232"/>
    </source>
</evidence>
<proteinExistence type="inferred from homology"/>
<keyword evidence="4" id="KW-0479">Metal-binding</keyword>
<dbReference type="InterPro" id="IPR050843">
    <property type="entry name" value="Glycosyl_Hydrlase_38"/>
</dbReference>
<dbReference type="GO" id="GO:0004572">
    <property type="term" value="F:mannosyl-oligosaccharide 1,3-1,6-alpha-mannosidase activity"/>
    <property type="evidence" value="ECO:0007669"/>
    <property type="project" value="UniProtKB-EC"/>
</dbReference>
<dbReference type="Gene3D" id="1.20.1270.50">
    <property type="entry name" value="Glycoside hydrolase family 38, central domain"/>
    <property type="match status" value="1"/>
</dbReference>
<evidence type="ECO:0000256" key="4">
    <source>
        <dbReference type="ARBA" id="ARBA00022723"/>
    </source>
</evidence>
<keyword evidence="7" id="KW-0326">Glycosidase</keyword>
<evidence type="ECO:0000256" key="6">
    <source>
        <dbReference type="ARBA" id="ARBA00022833"/>
    </source>
</evidence>
<dbReference type="GO" id="GO:0000139">
    <property type="term" value="C:Golgi membrane"/>
    <property type="evidence" value="ECO:0007669"/>
    <property type="project" value="TreeGrafter"/>
</dbReference>
<evidence type="ECO:0000256" key="10">
    <source>
        <dbReference type="ARBA" id="ARBA00083602"/>
    </source>
</evidence>
<dbReference type="EC" id="3.2.1.114" evidence="9"/>
<gene>
    <name evidence="13" type="ORF">Anas_04630</name>
</gene>
<evidence type="ECO:0000256" key="2">
    <source>
        <dbReference type="ARBA" id="ARBA00009792"/>
    </source>
</evidence>
<dbReference type="InterPro" id="IPR027291">
    <property type="entry name" value="Glyco_hydro_38_N_sf"/>
</dbReference>
<evidence type="ECO:0000256" key="9">
    <source>
        <dbReference type="ARBA" id="ARBA00066412"/>
    </source>
</evidence>
<keyword evidence="5" id="KW-0378">Hydrolase</keyword>
<keyword evidence="14" id="KW-1185">Reference proteome</keyword>
<dbReference type="InterPro" id="IPR013780">
    <property type="entry name" value="Glyco_hydro_b"/>
</dbReference>
<evidence type="ECO:0000256" key="3">
    <source>
        <dbReference type="ARBA" id="ARBA00011748"/>
    </source>
</evidence>
<dbReference type="Proteomes" id="UP000326759">
    <property type="component" value="Unassembled WGS sequence"/>
</dbReference>
<accession>A0A5N5TJL8</accession>
<comment type="cofactor">
    <cofactor evidence="1">
        <name>Zn(2+)</name>
        <dbReference type="ChEBI" id="CHEBI:29105"/>
    </cofactor>
</comment>
<comment type="subunit">
    <text evidence="3">Homodimer; disulfide-linked.</text>
</comment>
<dbReference type="InterPro" id="IPR000602">
    <property type="entry name" value="Glyco_hydro_38_N"/>
</dbReference>
<dbReference type="InterPro" id="IPR037094">
    <property type="entry name" value="Glyco_hydro_38_cen_sf"/>
</dbReference>
<reference evidence="13 14" key="1">
    <citation type="journal article" date="2019" name="PLoS Biol.">
        <title>Sex chromosomes control vertical transmission of feminizing Wolbachia symbionts in an isopod.</title>
        <authorList>
            <person name="Becking T."/>
            <person name="Chebbi M.A."/>
            <person name="Giraud I."/>
            <person name="Moumen B."/>
            <person name="Laverre T."/>
            <person name="Caubet Y."/>
            <person name="Peccoud J."/>
            <person name="Gilbert C."/>
            <person name="Cordaux R."/>
        </authorList>
    </citation>
    <scope>NUCLEOTIDE SEQUENCE [LARGE SCALE GENOMIC DNA]</scope>
    <source>
        <strain evidence="13">ANa2</strain>
        <tissue evidence="13">Whole body excluding digestive tract and cuticle</tissue>
    </source>
</reference>
<dbReference type="GO" id="GO:0006013">
    <property type="term" value="P:mannose metabolic process"/>
    <property type="evidence" value="ECO:0007669"/>
    <property type="project" value="InterPro"/>
</dbReference>
<comment type="caution">
    <text evidence="13">The sequence shown here is derived from an EMBL/GenBank/DDBJ whole genome shotgun (WGS) entry which is preliminary data.</text>
</comment>
<dbReference type="SUPFAM" id="SSF88688">
    <property type="entry name" value="Families 57/38 glycoside transferase middle domain"/>
    <property type="match status" value="1"/>
</dbReference>
<comment type="catalytic activity">
    <reaction evidence="11">
        <text>N(4)-{beta-D-GlcNAc-(1-&gt;2)-alpha-D-Man-(1-&gt;3)-[alpha-D-Man-(1-&gt;3)-[alpha-D-Man-(1-&gt;6)]-alpha-D-Man-(1-&gt;6)]-beta-D-Man-(1-&gt;4)-beta-D-GlcNAc-(1-&gt;4)-beta-D-GlcNAc}-L-asparaginyl-[protein] + 2 H2O = 2 alpha-D-mannopyranose + an N(4)-{beta-D-GlcNAc-(1-&gt;2)-alpha-D-Man-(1-&gt;3)-[alpha-D-Man-(1-&gt;6)]-beta-D-Man-(1-&gt;4)-beta-D-GlcNAc-(1-&gt;4)-beta-D-GlcNAc}-L-asparaginyl-[protein]</text>
        <dbReference type="Rhea" id="RHEA:56052"/>
        <dbReference type="Rhea" id="RHEA-COMP:14368"/>
        <dbReference type="Rhea" id="RHEA-COMP:14369"/>
        <dbReference type="ChEBI" id="CHEBI:15377"/>
        <dbReference type="ChEBI" id="CHEBI:28729"/>
        <dbReference type="ChEBI" id="CHEBI:60615"/>
        <dbReference type="ChEBI" id="CHEBI:60625"/>
        <dbReference type="EC" id="3.2.1.114"/>
    </reaction>
</comment>
<dbReference type="GO" id="GO:0030246">
    <property type="term" value="F:carbohydrate binding"/>
    <property type="evidence" value="ECO:0007669"/>
    <property type="project" value="InterPro"/>
</dbReference>
<dbReference type="InterPro" id="IPR028995">
    <property type="entry name" value="Glyco_hydro_57/38_cen_sf"/>
</dbReference>
<dbReference type="InterPro" id="IPR015341">
    <property type="entry name" value="Glyco_hydro_38_cen"/>
</dbReference>
<name>A0A5N5TJL8_9CRUS</name>
<dbReference type="Gene3D" id="2.60.40.1180">
    <property type="entry name" value="Golgi alpha-mannosidase II"/>
    <property type="match status" value="1"/>
</dbReference>
<evidence type="ECO:0000256" key="1">
    <source>
        <dbReference type="ARBA" id="ARBA00001947"/>
    </source>
</evidence>
<dbReference type="InterPro" id="IPR011013">
    <property type="entry name" value="Gal_mutarotase_sf_dom"/>
</dbReference>
<dbReference type="GO" id="GO:0046872">
    <property type="term" value="F:metal ion binding"/>
    <property type="evidence" value="ECO:0007669"/>
    <property type="project" value="UniProtKB-KW"/>
</dbReference>
<dbReference type="FunFam" id="3.20.110.10:FF:000007">
    <property type="entry name" value="Alpha-mannosidase"/>
    <property type="match status" value="1"/>
</dbReference>
<comment type="similarity">
    <text evidence="2">Belongs to the glycosyl hydrolase 38 family.</text>
</comment>
<dbReference type="PANTHER" id="PTHR11607">
    <property type="entry name" value="ALPHA-MANNOSIDASE"/>
    <property type="match status" value="1"/>
</dbReference>
<dbReference type="InterPro" id="IPR011330">
    <property type="entry name" value="Glyco_hydro/deAcase_b/a-brl"/>
</dbReference>
<protein>
    <recommendedName>
        <fullName evidence="9">mannosyl-oligosaccharide 1,3-1,6-alpha-mannosidase</fullName>
        <ecNumber evidence="9">3.2.1.114</ecNumber>
    </recommendedName>
    <alternativeName>
        <fullName evidence="10">Mannosyl-oligosaccharide 1,3-1,6-alpha-mannosidase</fullName>
    </alternativeName>
</protein>
<dbReference type="GO" id="GO:0006491">
    <property type="term" value="P:N-glycan processing"/>
    <property type="evidence" value="ECO:0007669"/>
    <property type="project" value="TreeGrafter"/>
</dbReference>